<sequence>MIAYFVRAKEGADALGGYSALAAWWSANLSEKAVNLPIPDFRRANTLEPEPKAAVHLQCSIR</sequence>
<dbReference type="AlphaFoldDB" id="A0A3M0MK89"/>
<comment type="caution">
    <text evidence="1">The sequence shown here is derived from an EMBL/GenBank/DDBJ whole genome shotgun (WGS) entry which is preliminary data.</text>
</comment>
<evidence type="ECO:0000313" key="2">
    <source>
        <dbReference type="Proteomes" id="UP000273516"/>
    </source>
</evidence>
<dbReference type="Proteomes" id="UP000273516">
    <property type="component" value="Unassembled WGS sequence"/>
</dbReference>
<reference evidence="1 2" key="1">
    <citation type="submission" date="2018-07" db="EMBL/GenBank/DDBJ databases">
        <authorList>
            <person name="Zhang Y."/>
            <person name="Wang L."/>
            <person name="Ma S."/>
        </authorList>
    </citation>
    <scope>NUCLEOTIDE SEQUENCE [LARGE SCALE GENOMIC DNA]</scope>
    <source>
        <strain evidence="1 2">4-2</strain>
    </source>
</reference>
<dbReference type="EMBL" id="QOKZ01000001">
    <property type="protein sequence ID" value="RMC37978.1"/>
    <property type="molecule type" value="Genomic_DNA"/>
</dbReference>
<keyword evidence="2" id="KW-1185">Reference proteome</keyword>
<protein>
    <submittedName>
        <fullName evidence="1">Uncharacterized protein</fullName>
    </submittedName>
</protein>
<gene>
    <name evidence="1" type="ORF">C9E81_04495</name>
</gene>
<accession>A0A3M0MK89</accession>
<dbReference type="RefSeq" id="WP_122111061.1">
    <property type="nucleotide sequence ID" value="NZ_QOKZ01000001.1"/>
</dbReference>
<name>A0A3M0MK89_9RHOB</name>
<proteinExistence type="predicted"/>
<organism evidence="1 2">
    <name type="scientific">Paracoccus alkanivorans</name>
    <dbReference type="NCBI Taxonomy" id="2116655"/>
    <lineage>
        <taxon>Bacteria</taxon>
        <taxon>Pseudomonadati</taxon>
        <taxon>Pseudomonadota</taxon>
        <taxon>Alphaproteobacteria</taxon>
        <taxon>Rhodobacterales</taxon>
        <taxon>Paracoccaceae</taxon>
        <taxon>Paracoccus</taxon>
    </lineage>
</organism>
<evidence type="ECO:0000313" key="1">
    <source>
        <dbReference type="EMBL" id="RMC37978.1"/>
    </source>
</evidence>